<dbReference type="AlphaFoldDB" id="A0A9P5P6D6"/>
<gene>
    <name evidence="2" type="ORF">BDP27DRAFT_1374697</name>
</gene>
<dbReference type="InterPro" id="IPR013785">
    <property type="entry name" value="Aldolase_TIM"/>
</dbReference>
<protein>
    <recommendedName>
        <fullName evidence="1">NADH:flavin oxidoreductase/NADH oxidase N-terminal domain-containing protein</fullName>
    </recommendedName>
</protein>
<sequence>MRYMRNEVLSLRSRGIPTAIEDPTELLDRYEQASVTAKEAGFDGVELHGAGGCLVHQFLDSIANKRTHSCGGSIPNRAQLCITMDFRFSPFSFTILALSLDRKAAGIFFGDLWISHPDLALFDKVWEELCG</sequence>
<dbReference type="PANTHER" id="PTHR22893:SF91">
    <property type="entry name" value="NADPH DEHYDROGENASE 2-RELATED"/>
    <property type="match status" value="1"/>
</dbReference>
<dbReference type="OrthoDB" id="3028473at2759"/>
<dbReference type="GO" id="GO:0010181">
    <property type="term" value="F:FMN binding"/>
    <property type="evidence" value="ECO:0007669"/>
    <property type="project" value="InterPro"/>
</dbReference>
<dbReference type="EMBL" id="JADNRY010000593">
    <property type="protein sequence ID" value="KAF9037908.1"/>
    <property type="molecule type" value="Genomic_DNA"/>
</dbReference>
<dbReference type="Pfam" id="PF00724">
    <property type="entry name" value="Oxidored_FMN"/>
    <property type="match status" value="1"/>
</dbReference>
<dbReference type="InterPro" id="IPR045247">
    <property type="entry name" value="Oye-like"/>
</dbReference>
<reference evidence="2" key="1">
    <citation type="submission" date="2020-11" db="EMBL/GenBank/DDBJ databases">
        <authorList>
            <consortium name="DOE Joint Genome Institute"/>
            <person name="Ahrendt S."/>
            <person name="Riley R."/>
            <person name="Andreopoulos W."/>
            <person name="Labutti K."/>
            <person name="Pangilinan J."/>
            <person name="Ruiz-Duenas F.J."/>
            <person name="Barrasa J.M."/>
            <person name="Sanchez-Garcia M."/>
            <person name="Camarero S."/>
            <person name="Miyauchi S."/>
            <person name="Serrano A."/>
            <person name="Linde D."/>
            <person name="Babiker R."/>
            <person name="Drula E."/>
            <person name="Ayuso-Fernandez I."/>
            <person name="Pacheco R."/>
            <person name="Padilla G."/>
            <person name="Ferreira P."/>
            <person name="Barriuso J."/>
            <person name="Kellner H."/>
            <person name="Castanera R."/>
            <person name="Alfaro M."/>
            <person name="Ramirez L."/>
            <person name="Pisabarro A.G."/>
            <person name="Kuo A."/>
            <person name="Tritt A."/>
            <person name="Lipzen A."/>
            <person name="He G."/>
            <person name="Yan M."/>
            <person name="Ng V."/>
            <person name="Cullen D."/>
            <person name="Martin F."/>
            <person name="Rosso M.-N."/>
            <person name="Henrissat B."/>
            <person name="Hibbett D."/>
            <person name="Martinez A.T."/>
            <person name="Grigoriev I.V."/>
        </authorList>
    </citation>
    <scope>NUCLEOTIDE SEQUENCE</scope>
    <source>
        <strain evidence="2">AH 40177</strain>
    </source>
</reference>
<name>A0A9P5P6D6_9AGAR</name>
<feature type="domain" description="NADH:flavin oxidoreductase/NADH oxidase N-terminal" evidence="1">
    <location>
        <begin position="23"/>
        <end position="82"/>
    </location>
</feature>
<evidence type="ECO:0000313" key="2">
    <source>
        <dbReference type="EMBL" id="KAF9037908.1"/>
    </source>
</evidence>
<dbReference type="Proteomes" id="UP000772434">
    <property type="component" value="Unassembled WGS sequence"/>
</dbReference>
<evidence type="ECO:0000313" key="3">
    <source>
        <dbReference type="Proteomes" id="UP000772434"/>
    </source>
</evidence>
<keyword evidence="3" id="KW-1185">Reference proteome</keyword>
<dbReference type="Gene3D" id="3.20.20.70">
    <property type="entry name" value="Aldolase class I"/>
    <property type="match status" value="1"/>
</dbReference>
<dbReference type="PANTHER" id="PTHR22893">
    <property type="entry name" value="NADH OXIDOREDUCTASE-RELATED"/>
    <property type="match status" value="1"/>
</dbReference>
<organism evidence="2 3">
    <name type="scientific">Rhodocollybia butyracea</name>
    <dbReference type="NCBI Taxonomy" id="206335"/>
    <lineage>
        <taxon>Eukaryota</taxon>
        <taxon>Fungi</taxon>
        <taxon>Dikarya</taxon>
        <taxon>Basidiomycota</taxon>
        <taxon>Agaricomycotina</taxon>
        <taxon>Agaricomycetes</taxon>
        <taxon>Agaricomycetidae</taxon>
        <taxon>Agaricales</taxon>
        <taxon>Marasmiineae</taxon>
        <taxon>Omphalotaceae</taxon>
        <taxon>Rhodocollybia</taxon>
    </lineage>
</organism>
<evidence type="ECO:0000259" key="1">
    <source>
        <dbReference type="Pfam" id="PF00724"/>
    </source>
</evidence>
<proteinExistence type="predicted"/>
<accession>A0A9P5P6D6</accession>
<dbReference type="SUPFAM" id="SSF51395">
    <property type="entry name" value="FMN-linked oxidoreductases"/>
    <property type="match status" value="1"/>
</dbReference>
<comment type="caution">
    <text evidence="2">The sequence shown here is derived from an EMBL/GenBank/DDBJ whole genome shotgun (WGS) entry which is preliminary data.</text>
</comment>
<dbReference type="InterPro" id="IPR001155">
    <property type="entry name" value="OxRdtase_FMN_N"/>
</dbReference>
<dbReference type="GO" id="GO:0016491">
    <property type="term" value="F:oxidoreductase activity"/>
    <property type="evidence" value="ECO:0007669"/>
    <property type="project" value="InterPro"/>
</dbReference>